<sequence>MREVQKKIVEHSWIVEYVPFMVVALIVAHLLAFVYWIYRVAMEKPPERRKTH</sequence>
<proteinExistence type="evidence at transcript level"/>
<dbReference type="EMBL" id="EF081606">
    <property type="protein sequence ID" value="ABK20994.1"/>
    <property type="molecule type" value="mRNA"/>
</dbReference>
<keyword evidence="1" id="KW-0472">Membrane</keyword>
<evidence type="ECO:0000256" key="1">
    <source>
        <dbReference type="SAM" id="Phobius"/>
    </source>
</evidence>
<accession>A9NK33</accession>
<protein>
    <recommendedName>
        <fullName evidence="3">Transmembrane protein</fullName>
    </recommendedName>
</protein>
<keyword evidence="1" id="KW-1133">Transmembrane helix</keyword>
<reference evidence="2" key="1">
    <citation type="journal article" date="2008" name="BMC Genomics">
        <title>A conifer genomics resource of 200,000 spruce (Picea spp.) ESTs and 6,464 high-quality, sequence-finished full-length cDNAs for Sitka spruce (Picea sitchensis).</title>
        <authorList>
            <person name="Ralph S.G."/>
            <person name="Chun H.J."/>
            <person name="Kolosova N."/>
            <person name="Cooper D."/>
            <person name="Oddy C."/>
            <person name="Ritland C.E."/>
            <person name="Kirkpatrick R."/>
            <person name="Moore R."/>
            <person name="Barber S."/>
            <person name="Holt R.A."/>
            <person name="Jones S.J."/>
            <person name="Marra M.A."/>
            <person name="Douglas C.J."/>
            <person name="Ritland K."/>
            <person name="Bohlmann J."/>
        </authorList>
    </citation>
    <scope>NUCLEOTIDE SEQUENCE</scope>
    <source>
        <tissue evidence="2">Bark</tissue>
    </source>
</reference>
<evidence type="ECO:0000313" key="2">
    <source>
        <dbReference type="EMBL" id="ABK20994.1"/>
    </source>
</evidence>
<evidence type="ECO:0008006" key="3">
    <source>
        <dbReference type="Google" id="ProtNLM"/>
    </source>
</evidence>
<keyword evidence="1" id="KW-0812">Transmembrane</keyword>
<feature type="transmembrane region" description="Helical" evidence="1">
    <location>
        <begin position="17"/>
        <end position="38"/>
    </location>
</feature>
<organism evidence="2">
    <name type="scientific">Picea sitchensis</name>
    <name type="common">Sitka spruce</name>
    <name type="synonym">Pinus sitchensis</name>
    <dbReference type="NCBI Taxonomy" id="3332"/>
    <lineage>
        <taxon>Eukaryota</taxon>
        <taxon>Viridiplantae</taxon>
        <taxon>Streptophyta</taxon>
        <taxon>Embryophyta</taxon>
        <taxon>Tracheophyta</taxon>
        <taxon>Spermatophyta</taxon>
        <taxon>Pinopsida</taxon>
        <taxon>Pinidae</taxon>
        <taxon>Conifers I</taxon>
        <taxon>Pinales</taxon>
        <taxon>Pinaceae</taxon>
        <taxon>Picea</taxon>
    </lineage>
</organism>
<dbReference type="PANTHER" id="PTHR35755">
    <property type="entry name" value="PROTEIN, PUTATIVE-RELATED"/>
    <property type="match status" value="1"/>
</dbReference>
<dbReference type="PANTHER" id="PTHR35755:SF3">
    <property type="entry name" value="EXPRESSED PROTEIN"/>
    <property type="match status" value="1"/>
</dbReference>
<name>A9NK33_PICSI</name>
<dbReference type="AlphaFoldDB" id="A9NK33"/>